<reference evidence="1 2" key="1">
    <citation type="journal article" date="2021" name="Nat. Commun.">
        <title>Genetic determinants of endophytism in the Arabidopsis root mycobiome.</title>
        <authorList>
            <person name="Mesny F."/>
            <person name="Miyauchi S."/>
            <person name="Thiergart T."/>
            <person name="Pickel B."/>
            <person name="Atanasova L."/>
            <person name="Karlsson M."/>
            <person name="Huettel B."/>
            <person name="Barry K.W."/>
            <person name="Haridas S."/>
            <person name="Chen C."/>
            <person name="Bauer D."/>
            <person name="Andreopoulos W."/>
            <person name="Pangilinan J."/>
            <person name="LaButti K."/>
            <person name="Riley R."/>
            <person name="Lipzen A."/>
            <person name="Clum A."/>
            <person name="Drula E."/>
            <person name="Henrissat B."/>
            <person name="Kohler A."/>
            <person name="Grigoriev I.V."/>
            <person name="Martin F.M."/>
            <person name="Hacquard S."/>
        </authorList>
    </citation>
    <scope>NUCLEOTIDE SEQUENCE [LARGE SCALE GENOMIC DNA]</scope>
    <source>
        <strain evidence="1 2">MPI-SDFR-AT-0079</strain>
    </source>
</reference>
<comment type="caution">
    <text evidence="1">The sequence shown here is derived from an EMBL/GenBank/DDBJ whole genome shotgun (WGS) entry which is preliminary data.</text>
</comment>
<accession>A0ACB7PQ57</accession>
<evidence type="ECO:0000313" key="2">
    <source>
        <dbReference type="Proteomes" id="UP000724584"/>
    </source>
</evidence>
<gene>
    <name evidence="1" type="ORF">F5144DRAFT_589585</name>
</gene>
<organism evidence="1 2">
    <name type="scientific">Chaetomium tenue</name>
    <dbReference type="NCBI Taxonomy" id="1854479"/>
    <lineage>
        <taxon>Eukaryota</taxon>
        <taxon>Fungi</taxon>
        <taxon>Dikarya</taxon>
        <taxon>Ascomycota</taxon>
        <taxon>Pezizomycotina</taxon>
        <taxon>Sordariomycetes</taxon>
        <taxon>Sordariomycetidae</taxon>
        <taxon>Sordariales</taxon>
        <taxon>Chaetomiaceae</taxon>
        <taxon>Chaetomium</taxon>
    </lineage>
</organism>
<dbReference type="Proteomes" id="UP000724584">
    <property type="component" value="Unassembled WGS sequence"/>
</dbReference>
<sequence length="507" mass="55517">MSVFDCCHDGRLFVRGEVGNQSTDACAGSNGPSCPASPSFPIPIEPAILHHRYPNSSRYSIRQCGKSHTTRMQRYQVLLTSSCNLSTKAYIHLPVELLERVCGFLCFHCQAPCYFPNADMEDVVSDKASLARLCRVSKSVCAVAQPFVFHYYATGNLPWYYRDLPTRPGYLYSRELETWPHSNDLLPFFLRSIILRPDLAKCVRSLQLITLHHYVDEALVWNKGPEDDISPAIRKASTDLGLVAYNVFHPGYMRWVREKPDPEDHITISYVHHTLEQLAILLCPRVSTLLLLGNFSPSTGNLLLSYGGTALPALTTIALLSHDNGGHYTHAGPLLALAPNLRTLHAIDVRNNDMRVPPAPDRLSGVAPFTAVTAASASPSTTASTTAGDPRPPPLVFPALQNAALHDLGLAALADFVRGAPALRELRYTETWDEDYGREQEYYWGLAGCLEPARETLRRLVLRAGGVVDFAGGGLRVRHFWGYGAAAGGGAGWVSAAVACGVVYFAG</sequence>
<proteinExistence type="predicted"/>
<protein>
    <submittedName>
        <fullName evidence="1">Uncharacterized protein</fullName>
    </submittedName>
</protein>
<name>A0ACB7PQ57_9PEZI</name>
<dbReference type="EMBL" id="JAGIZQ010000001">
    <property type="protein sequence ID" value="KAH6651349.1"/>
    <property type="molecule type" value="Genomic_DNA"/>
</dbReference>
<evidence type="ECO:0000313" key="1">
    <source>
        <dbReference type="EMBL" id="KAH6651349.1"/>
    </source>
</evidence>
<keyword evidence="2" id="KW-1185">Reference proteome</keyword>